<dbReference type="SUPFAM" id="SSF53448">
    <property type="entry name" value="Nucleotide-diphospho-sugar transferases"/>
    <property type="match status" value="1"/>
</dbReference>
<dbReference type="Gene3D" id="3.90.550.10">
    <property type="entry name" value="Spore Coat Polysaccharide Biosynthesis Protein SpsA, Chain A"/>
    <property type="match status" value="1"/>
</dbReference>
<keyword evidence="2" id="KW-0328">Glycosyltransferase</keyword>
<dbReference type="Pfam" id="PF00535">
    <property type="entry name" value="Glycos_transf_2"/>
    <property type="match status" value="1"/>
</dbReference>
<gene>
    <name evidence="2" type="ORF">QUF54_08510</name>
</gene>
<feature type="domain" description="Glycosyltransferase 2-like" evidence="1">
    <location>
        <begin position="11"/>
        <end position="195"/>
    </location>
</feature>
<dbReference type="PANTHER" id="PTHR43179:SF7">
    <property type="entry name" value="RHAMNOSYLTRANSFERASE WBBL"/>
    <property type="match status" value="1"/>
</dbReference>
<evidence type="ECO:0000259" key="1">
    <source>
        <dbReference type="Pfam" id="PF00535"/>
    </source>
</evidence>
<evidence type="ECO:0000313" key="2">
    <source>
        <dbReference type="EMBL" id="MDM8563379.1"/>
    </source>
</evidence>
<feature type="non-terminal residue" evidence="2">
    <location>
        <position position="198"/>
    </location>
</feature>
<evidence type="ECO:0000313" key="3">
    <source>
        <dbReference type="Proteomes" id="UP001171945"/>
    </source>
</evidence>
<keyword evidence="2" id="KW-0808">Transferase</keyword>
<keyword evidence="3" id="KW-1185">Reference proteome</keyword>
<protein>
    <submittedName>
        <fullName evidence="2">Glycosyltransferase family 2 protein</fullName>
        <ecNumber evidence="2">2.4.-.-</ecNumber>
    </submittedName>
</protein>
<dbReference type="GO" id="GO:0016757">
    <property type="term" value="F:glycosyltransferase activity"/>
    <property type="evidence" value="ECO:0007669"/>
    <property type="project" value="UniProtKB-KW"/>
</dbReference>
<name>A0ABT7VUX0_9GAMM</name>
<sequence>MNCNSKSRVVSVIIVNFNSGGLLTQCVRSVLASTISVKVHVIDNASIDDSLLMLQQAFTLDEPVQIIKNTQNLGFAQAANLALPHTTGQYLLFLNPDCLIRPDTLAQFVSVMEKNLQAGMAGCLVRNPDGSEQAGCRRSVPSPWRTMVRIFHLDKLFPHSKRFKNFVLTSQPLPTEPVEIEGISGACMFVRRTALDVV</sequence>
<dbReference type="InterPro" id="IPR001173">
    <property type="entry name" value="Glyco_trans_2-like"/>
</dbReference>
<dbReference type="EC" id="2.4.-.-" evidence="2"/>
<dbReference type="InterPro" id="IPR029044">
    <property type="entry name" value="Nucleotide-diphossugar_trans"/>
</dbReference>
<dbReference type="Proteomes" id="UP001171945">
    <property type="component" value="Unassembled WGS sequence"/>
</dbReference>
<dbReference type="EMBL" id="JAUCGM010000606">
    <property type="protein sequence ID" value="MDM8563379.1"/>
    <property type="molecule type" value="Genomic_DNA"/>
</dbReference>
<accession>A0ABT7VUX0</accession>
<proteinExistence type="predicted"/>
<dbReference type="PANTHER" id="PTHR43179">
    <property type="entry name" value="RHAMNOSYLTRANSFERASE WBBL"/>
    <property type="match status" value="1"/>
</dbReference>
<organism evidence="2 3">
    <name type="scientific">Candidatus Marithioploca araucensis</name>
    <dbReference type="NCBI Taxonomy" id="70273"/>
    <lineage>
        <taxon>Bacteria</taxon>
        <taxon>Pseudomonadati</taxon>
        <taxon>Pseudomonadota</taxon>
        <taxon>Gammaproteobacteria</taxon>
        <taxon>Thiotrichales</taxon>
        <taxon>Thiotrichaceae</taxon>
        <taxon>Candidatus Marithioploca</taxon>
    </lineage>
</organism>
<reference evidence="2" key="1">
    <citation type="submission" date="2023-06" db="EMBL/GenBank/DDBJ databases">
        <title>Uncultivated large filamentous bacteria from sulfidic sediments reveal new species and different genomic features in energy metabolism and defense.</title>
        <authorList>
            <person name="Fonseca A."/>
        </authorList>
    </citation>
    <scope>NUCLEOTIDE SEQUENCE</scope>
    <source>
        <strain evidence="2">HSG4</strain>
    </source>
</reference>
<comment type="caution">
    <text evidence="2">The sequence shown here is derived from an EMBL/GenBank/DDBJ whole genome shotgun (WGS) entry which is preliminary data.</text>
</comment>